<dbReference type="Gene3D" id="3.40.50.720">
    <property type="entry name" value="NAD(P)-binding Rossmann-like Domain"/>
    <property type="match status" value="1"/>
</dbReference>
<dbReference type="STRING" id="100816.A0A175WEB6"/>
<reference evidence="5 6" key="3">
    <citation type="submission" date="2016-01" db="EMBL/GenBank/DDBJ databases">
        <title>Madurella mycetomatis genome sequencing.</title>
        <authorList>
            <person name="Van De Sande W."/>
        </authorList>
    </citation>
    <scope>NUCLEOTIDE SEQUENCE [LARGE SCALE GENOMIC DNA]</scope>
    <source>
        <strain evidence="5">Mm55</strain>
        <strain evidence="6">mm55</strain>
    </source>
</reference>
<evidence type="ECO:0000313" key="4">
    <source>
        <dbReference type="EMBL" id="KXX77988.1"/>
    </source>
</evidence>
<dbReference type="Gene3D" id="3.90.25.10">
    <property type="entry name" value="UDP-galactose 4-epimerase, domain 1"/>
    <property type="match status" value="1"/>
</dbReference>
<keyword evidence="6" id="KW-1185">Reference proteome</keyword>
<dbReference type="SUPFAM" id="SSF51735">
    <property type="entry name" value="NAD(P)-binding Rossmann-fold domains"/>
    <property type="match status" value="1"/>
</dbReference>
<gene>
    <name evidence="5" type="ORF">MMYC01_201728</name>
    <name evidence="4" type="ORF">MMYC01_205151</name>
</gene>
<reference evidence="6" key="1">
    <citation type="submission" date="2015-06" db="EMBL/GenBank/DDBJ databases">
        <authorList>
            <person name="van de Sande W.W.J."/>
        </authorList>
    </citation>
    <scope>NUCLEOTIDE SEQUENCE [LARGE SCALE GENOMIC DNA]</scope>
    <source>
        <strain evidence="6">mm55</strain>
    </source>
</reference>
<keyword evidence="2" id="KW-0560">Oxidoreductase</keyword>
<dbReference type="OrthoDB" id="9984533at2759"/>
<dbReference type="InterPro" id="IPR008030">
    <property type="entry name" value="NmrA-like"/>
</dbReference>
<dbReference type="InterPro" id="IPR045312">
    <property type="entry name" value="PCBER-like"/>
</dbReference>
<proteinExistence type="predicted"/>
<evidence type="ECO:0000313" key="6">
    <source>
        <dbReference type="Proteomes" id="UP000078237"/>
    </source>
</evidence>
<dbReference type="GO" id="GO:0016491">
    <property type="term" value="F:oxidoreductase activity"/>
    <property type="evidence" value="ECO:0007669"/>
    <property type="project" value="UniProtKB-KW"/>
</dbReference>
<organism evidence="5 6">
    <name type="scientific">Madurella mycetomatis</name>
    <dbReference type="NCBI Taxonomy" id="100816"/>
    <lineage>
        <taxon>Eukaryota</taxon>
        <taxon>Fungi</taxon>
        <taxon>Dikarya</taxon>
        <taxon>Ascomycota</taxon>
        <taxon>Pezizomycotina</taxon>
        <taxon>Sordariomycetes</taxon>
        <taxon>Sordariomycetidae</taxon>
        <taxon>Sordariales</taxon>
        <taxon>Sordariales incertae sedis</taxon>
        <taxon>Madurella</taxon>
    </lineage>
</organism>
<feature type="domain" description="NmrA-like" evidence="3">
    <location>
        <begin position="5"/>
        <end position="243"/>
    </location>
</feature>
<name>A0A175WEB6_9PEZI</name>
<keyword evidence="1" id="KW-0521">NADP</keyword>
<dbReference type="CDD" id="cd05259">
    <property type="entry name" value="PCBER_SDR_a"/>
    <property type="match status" value="1"/>
</dbReference>
<protein>
    <submittedName>
        <fullName evidence="5">Isoflavone reductase IRL</fullName>
    </submittedName>
</protein>
<dbReference type="EMBL" id="LCTW02000137">
    <property type="protein sequence ID" value="KXX77988.1"/>
    <property type="molecule type" value="Genomic_DNA"/>
</dbReference>
<dbReference type="AlphaFoldDB" id="A0A175WEB6"/>
<dbReference type="PANTHER" id="PTHR47706:SF9">
    <property type="entry name" value="NMRA-LIKE DOMAIN-CONTAINING PROTEIN-RELATED"/>
    <property type="match status" value="1"/>
</dbReference>
<sequence length="305" mass="32910">MTPLKNVIVVGASKAGLANLGSFVVDALKADGAFNVTVLSRKSSSGAVPENVRVVKVDDAYPQDELQQAFEGQDAVVMTTSFHVYGQEGKFIDAAVKAGVRRFIPSDFGSNTNNKNTLAMFPMMGAKARVVGELKAKEASGLTWTAICTGMFTDVTLTSGFLGFNLKEHKATIWDDGNAKFSSMSRENVGRAVVGVLKHPEATANKYVYVSSFETSMSELLAALEKVQQTKYTVSYTRLEDEVTDGKAKLAAGDMMKAGKLVIAANLLPDYGNNFAEEERLWNEDLGVPREDVETVVTRAVNAID</sequence>
<dbReference type="InterPro" id="IPR036291">
    <property type="entry name" value="NAD(P)-bd_dom_sf"/>
</dbReference>
<reference evidence="5" key="2">
    <citation type="submission" date="2015-06" db="EMBL/GenBank/DDBJ databases">
        <authorList>
            <person name="Hoefler B.C."/>
            <person name="Straight P.D."/>
        </authorList>
    </citation>
    <scope>NUCLEOTIDE SEQUENCE [LARGE SCALE GENOMIC DNA]</scope>
    <source>
        <strain evidence="5">Mm55</strain>
    </source>
</reference>
<evidence type="ECO:0000256" key="1">
    <source>
        <dbReference type="ARBA" id="ARBA00022857"/>
    </source>
</evidence>
<evidence type="ECO:0000259" key="3">
    <source>
        <dbReference type="Pfam" id="PF05368"/>
    </source>
</evidence>
<dbReference type="EMBL" id="LCTW02000034">
    <property type="protein sequence ID" value="KXX81480.1"/>
    <property type="molecule type" value="Genomic_DNA"/>
</dbReference>
<evidence type="ECO:0000256" key="2">
    <source>
        <dbReference type="ARBA" id="ARBA00023002"/>
    </source>
</evidence>
<comment type="caution">
    <text evidence="5">The sequence shown here is derived from an EMBL/GenBank/DDBJ whole genome shotgun (WGS) entry which is preliminary data.</text>
</comment>
<dbReference type="Proteomes" id="UP000078237">
    <property type="component" value="Unassembled WGS sequence"/>
</dbReference>
<dbReference type="InterPro" id="IPR051609">
    <property type="entry name" value="NmrA/Isoflavone_reductase-like"/>
</dbReference>
<dbReference type="VEuPathDB" id="FungiDB:MMYC01_205151"/>
<evidence type="ECO:0000313" key="5">
    <source>
        <dbReference type="EMBL" id="KXX81480.1"/>
    </source>
</evidence>
<dbReference type="VEuPathDB" id="FungiDB:MMYC01_201728"/>
<dbReference type="Pfam" id="PF05368">
    <property type="entry name" value="NmrA"/>
    <property type="match status" value="1"/>
</dbReference>
<accession>A0A175WEB6</accession>
<dbReference type="PANTHER" id="PTHR47706">
    <property type="entry name" value="NMRA-LIKE FAMILY PROTEIN"/>
    <property type="match status" value="1"/>
</dbReference>